<organism evidence="13">
    <name type="scientific">Aerophobetes bacterium</name>
    <dbReference type="NCBI Taxonomy" id="2030807"/>
    <lineage>
        <taxon>Bacteria</taxon>
        <taxon>Candidatus Aerophobota</taxon>
    </lineage>
</organism>
<dbReference type="InterPro" id="IPR011260">
    <property type="entry name" value="RNAP_asu_C"/>
</dbReference>
<proteinExistence type="inferred from homology"/>
<evidence type="ECO:0000256" key="3">
    <source>
        <dbReference type="ARBA" id="ARBA00015972"/>
    </source>
</evidence>
<dbReference type="Gene3D" id="1.10.150.20">
    <property type="entry name" value="5' to 3' exonuclease, C-terminal subdomain"/>
    <property type="match status" value="1"/>
</dbReference>
<feature type="region of interest" description="Alpha N-terminal domain (alpha-NTD)" evidence="11">
    <location>
        <begin position="1"/>
        <end position="226"/>
    </location>
</feature>
<keyword evidence="6 11" id="KW-0548">Nucleotidyltransferase</keyword>
<evidence type="ECO:0000256" key="11">
    <source>
        <dbReference type="HAMAP-Rule" id="MF_00059"/>
    </source>
</evidence>
<evidence type="ECO:0000256" key="4">
    <source>
        <dbReference type="ARBA" id="ARBA00022478"/>
    </source>
</evidence>
<keyword evidence="5 11" id="KW-0808">Transferase</keyword>
<dbReference type="SMART" id="SM00662">
    <property type="entry name" value="RPOLD"/>
    <property type="match status" value="1"/>
</dbReference>
<dbReference type="Gene3D" id="2.170.120.12">
    <property type="entry name" value="DNA-directed RNA polymerase, insert domain"/>
    <property type="match status" value="1"/>
</dbReference>
<feature type="domain" description="DNA-directed RNA polymerase RpoA/D/Rpb3-type" evidence="12">
    <location>
        <begin position="17"/>
        <end position="225"/>
    </location>
</feature>
<gene>
    <name evidence="11" type="primary">rpoA</name>
    <name evidence="13" type="ORF">ENG47_01815</name>
</gene>
<comment type="catalytic activity">
    <reaction evidence="10 11">
        <text>RNA(n) + a ribonucleoside 5'-triphosphate = RNA(n+1) + diphosphate</text>
        <dbReference type="Rhea" id="RHEA:21248"/>
        <dbReference type="Rhea" id="RHEA-COMP:14527"/>
        <dbReference type="Rhea" id="RHEA-COMP:17342"/>
        <dbReference type="ChEBI" id="CHEBI:33019"/>
        <dbReference type="ChEBI" id="CHEBI:61557"/>
        <dbReference type="ChEBI" id="CHEBI:140395"/>
        <dbReference type="EC" id="2.7.7.6"/>
    </reaction>
</comment>
<keyword evidence="7 11" id="KW-0804">Transcription</keyword>
<dbReference type="CDD" id="cd06928">
    <property type="entry name" value="RNAP_alpha_NTD"/>
    <property type="match status" value="1"/>
</dbReference>
<dbReference type="Pfam" id="PF01000">
    <property type="entry name" value="RNA_pol_A_bac"/>
    <property type="match status" value="1"/>
</dbReference>
<comment type="similarity">
    <text evidence="1 11">Belongs to the RNA polymerase alpha chain family.</text>
</comment>
<dbReference type="InterPro" id="IPR036603">
    <property type="entry name" value="RBP11-like"/>
</dbReference>
<protein>
    <recommendedName>
        <fullName evidence="3 11">DNA-directed RNA polymerase subunit alpha</fullName>
        <shortName evidence="11">RNAP subunit alpha</shortName>
        <ecNumber evidence="2 11">2.7.7.6</ecNumber>
    </recommendedName>
    <alternativeName>
        <fullName evidence="9 11">RNA polymerase subunit alpha</fullName>
    </alternativeName>
    <alternativeName>
        <fullName evidence="8 11">Transcriptase subunit alpha</fullName>
    </alternativeName>
</protein>
<dbReference type="GO" id="GO:0006351">
    <property type="term" value="P:DNA-templated transcription"/>
    <property type="evidence" value="ECO:0007669"/>
    <property type="project" value="UniProtKB-UniRule"/>
</dbReference>
<dbReference type="EMBL" id="DRBC01000108">
    <property type="protein sequence ID" value="HDN84478.1"/>
    <property type="molecule type" value="Genomic_DNA"/>
</dbReference>
<evidence type="ECO:0000256" key="9">
    <source>
        <dbReference type="ARBA" id="ARBA00033070"/>
    </source>
</evidence>
<dbReference type="HAMAP" id="MF_00059">
    <property type="entry name" value="RNApol_bact_RpoA"/>
    <property type="match status" value="1"/>
</dbReference>
<reference evidence="13" key="1">
    <citation type="journal article" date="2020" name="mSystems">
        <title>Genome- and Community-Level Interaction Insights into Carbon Utilization and Element Cycling Functions of Hydrothermarchaeota in Hydrothermal Sediment.</title>
        <authorList>
            <person name="Zhou Z."/>
            <person name="Liu Y."/>
            <person name="Xu W."/>
            <person name="Pan J."/>
            <person name="Luo Z.H."/>
            <person name="Li M."/>
        </authorList>
    </citation>
    <scope>NUCLEOTIDE SEQUENCE [LARGE SCALE GENOMIC DNA]</scope>
    <source>
        <strain evidence="13">HyVt-219</strain>
    </source>
</reference>
<dbReference type="NCBIfam" id="NF003519">
    <property type="entry name" value="PRK05182.2-5"/>
    <property type="match status" value="1"/>
</dbReference>
<evidence type="ECO:0000259" key="12">
    <source>
        <dbReference type="SMART" id="SM00662"/>
    </source>
</evidence>
<feature type="region of interest" description="Alpha C-terminal domain (alpha-CTD)" evidence="11">
    <location>
        <begin position="240"/>
        <end position="309"/>
    </location>
</feature>
<accession>A0A7V0MZK5</accession>
<evidence type="ECO:0000256" key="8">
    <source>
        <dbReference type="ARBA" id="ARBA00032524"/>
    </source>
</evidence>
<dbReference type="Pfam" id="PF03118">
    <property type="entry name" value="RNA_pol_A_CTD"/>
    <property type="match status" value="1"/>
</dbReference>
<keyword evidence="4 11" id="KW-0240">DNA-directed RNA polymerase</keyword>
<dbReference type="NCBIfam" id="TIGR02027">
    <property type="entry name" value="rpoA"/>
    <property type="match status" value="1"/>
</dbReference>
<dbReference type="Pfam" id="PF01193">
    <property type="entry name" value="RNA_pol_L"/>
    <property type="match status" value="1"/>
</dbReference>
<evidence type="ECO:0000256" key="2">
    <source>
        <dbReference type="ARBA" id="ARBA00012418"/>
    </source>
</evidence>
<evidence type="ECO:0000313" key="13">
    <source>
        <dbReference type="EMBL" id="HDN84478.1"/>
    </source>
</evidence>
<dbReference type="GO" id="GO:0003677">
    <property type="term" value="F:DNA binding"/>
    <property type="evidence" value="ECO:0007669"/>
    <property type="project" value="UniProtKB-UniRule"/>
</dbReference>
<dbReference type="GO" id="GO:0003899">
    <property type="term" value="F:DNA-directed RNA polymerase activity"/>
    <property type="evidence" value="ECO:0007669"/>
    <property type="project" value="UniProtKB-UniRule"/>
</dbReference>
<dbReference type="InterPro" id="IPR036643">
    <property type="entry name" value="RNApol_insert_sf"/>
</dbReference>
<evidence type="ECO:0000256" key="1">
    <source>
        <dbReference type="ARBA" id="ARBA00007123"/>
    </source>
</evidence>
<comment type="function">
    <text evidence="11">DNA-dependent RNA polymerase catalyzes the transcription of DNA into RNA using the four ribonucleoside triphosphates as substrates.</text>
</comment>
<evidence type="ECO:0000256" key="6">
    <source>
        <dbReference type="ARBA" id="ARBA00022695"/>
    </source>
</evidence>
<evidence type="ECO:0000256" key="5">
    <source>
        <dbReference type="ARBA" id="ARBA00022679"/>
    </source>
</evidence>
<sequence length="309" mass="35091">MKPKKIKIEEETFSQTYGKFTIEPLERGYGITLGNSLRRILLSSIPGAAVTSIRIDGVMHEFSTIPGVKEDVLQIIQNLKKLRVKLYTDKEKQVVIDEVGPLEVKAHHIKVDSEVEIINPDLHIATLSDKNTHLSMQINLGLGRGYVEANENKKKDQPIGTIPVDSIFTPVIKVKYEVIPTRIGRKTNYDCLIMEIFTDGTIAPDEALTQAAKILQEYTEVFTLDEGRKEREKEKLREEFLARDIEEVGLPTLAINALKNKGIVKVRDIVEKDSKELLMIHNFGEKSLEKLRKKLAEYNLDLKGREDET</sequence>
<dbReference type="FunFam" id="2.170.120.12:FF:000001">
    <property type="entry name" value="DNA-directed RNA polymerase subunit alpha"/>
    <property type="match status" value="1"/>
</dbReference>
<comment type="domain">
    <text evidence="11">The N-terminal domain is essential for RNAP assembly and basal transcription, whereas the C-terminal domain is involved in interaction with transcriptional regulators and with upstream promoter elements.</text>
</comment>
<dbReference type="GO" id="GO:0046983">
    <property type="term" value="F:protein dimerization activity"/>
    <property type="evidence" value="ECO:0007669"/>
    <property type="project" value="InterPro"/>
</dbReference>
<dbReference type="InterPro" id="IPR011262">
    <property type="entry name" value="DNA-dir_RNA_pol_insert"/>
</dbReference>
<dbReference type="InterPro" id="IPR011773">
    <property type="entry name" value="DNA-dir_RpoA"/>
</dbReference>
<dbReference type="GO" id="GO:0000428">
    <property type="term" value="C:DNA-directed RNA polymerase complex"/>
    <property type="evidence" value="ECO:0007669"/>
    <property type="project" value="UniProtKB-KW"/>
</dbReference>
<evidence type="ECO:0000256" key="10">
    <source>
        <dbReference type="ARBA" id="ARBA00048552"/>
    </source>
</evidence>
<dbReference type="InterPro" id="IPR011263">
    <property type="entry name" value="DNA-dir_RNA_pol_RpoA/D/Rpb3"/>
</dbReference>
<dbReference type="Gene3D" id="3.30.1360.10">
    <property type="entry name" value="RNA polymerase, RBP11-like subunit"/>
    <property type="match status" value="1"/>
</dbReference>
<dbReference type="SUPFAM" id="SSF55257">
    <property type="entry name" value="RBP11-like subunits of RNA polymerase"/>
    <property type="match status" value="1"/>
</dbReference>
<comment type="caution">
    <text evidence="13">The sequence shown here is derived from an EMBL/GenBank/DDBJ whole genome shotgun (WGS) entry which is preliminary data.</text>
</comment>
<evidence type="ECO:0000256" key="7">
    <source>
        <dbReference type="ARBA" id="ARBA00023163"/>
    </source>
</evidence>
<dbReference type="GO" id="GO:0005737">
    <property type="term" value="C:cytoplasm"/>
    <property type="evidence" value="ECO:0007669"/>
    <property type="project" value="UniProtKB-ARBA"/>
</dbReference>
<dbReference type="AlphaFoldDB" id="A0A7V0MZK5"/>
<dbReference type="NCBIfam" id="NF003513">
    <property type="entry name" value="PRK05182.1-2"/>
    <property type="match status" value="1"/>
</dbReference>
<dbReference type="EC" id="2.7.7.6" evidence="2 11"/>
<dbReference type="Proteomes" id="UP000885660">
    <property type="component" value="Unassembled WGS sequence"/>
</dbReference>
<comment type="subunit">
    <text evidence="11">Homodimer. The RNAP catalytic core consists of 2 alpha, 1 beta, 1 beta' and 1 omega subunit. When a sigma factor is associated with the core the holoenzyme is formed, which can initiate transcription.</text>
</comment>
<dbReference type="SUPFAM" id="SSF47789">
    <property type="entry name" value="C-terminal domain of RNA polymerase alpha subunit"/>
    <property type="match status" value="1"/>
</dbReference>
<dbReference type="SUPFAM" id="SSF56553">
    <property type="entry name" value="Insert subdomain of RNA polymerase alpha subunit"/>
    <property type="match status" value="1"/>
</dbReference>
<name>A0A7V0MZK5_UNCAE</name>